<comment type="caution">
    <text evidence="1">The sequence shown here is derived from an EMBL/GenBank/DDBJ whole genome shotgun (WGS) entry which is preliminary data.</text>
</comment>
<dbReference type="EMBL" id="CALSDN010000015">
    <property type="protein sequence ID" value="CAH6723472.1"/>
    <property type="molecule type" value="Genomic_DNA"/>
</dbReference>
<keyword evidence="1" id="KW-0067">ATP-binding</keyword>
<keyword evidence="2" id="KW-1185">Reference proteome</keyword>
<name>A0ACA9YFP9_9ASCO</name>
<evidence type="ECO:0000313" key="1">
    <source>
        <dbReference type="EMBL" id="CAH6723472.1"/>
    </source>
</evidence>
<keyword evidence="1" id="KW-0547">Nucleotide-binding</keyword>
<reference evidence="1" key="1">
    <citation type="submission" date="2022-06" db="EMBL/GenBank/DDBJ databases">
        <authorList>
            <person name="Legras J.-L."/>
            <person name="Devillers H."/>
            <person name="Grondin C."/>
        </authorList>
    </citation>
    <scope>NUCLEOTIDE SEQUENCE</scope>
    <source>
        <strain evidence="1">CLIB 1444</strain>
    </source>
</reference>
<proteinExistence type="predicted"/>
<evidence type="ECO:0000313" key="2">
    <source>
        <dbReference type="Proteomes" id="UP001152531"/>
    </source>
</evidence>
<gene>
    <name evidence="1" type="ORF">CLIB1444_15S02036</name>
</gene>
<dbReference type="Proteomes" id="UP001152531">
    <property type="component" value="Unassembled WGS sequence"/>
</dbReference>
<sequence length="1225" mass="139370">MINGLLSFQQGDMFNDLVGKLPSSVEISTMQSHVGSINTPSLPSTTRVPPLNTPINEPRMNTTRPRSPIRQENTRPLNSNVLSQHNTSLNLTSASNVRPTQNKDVERKRKENIEPVSKRPKVSQSAKIPQSSKTSSKTSQPSKTSQSPSNQQPHPTNSSVISNTKEEIYKKYIKLLTDKSSLLTQRYLVFESSSISLDDKNKFINGEFTPKFSDIERKLQKLSKILPIDLDIDVNVDNLTVVSEQVSEVSEQVSEPVNEVSEQINEVDDINEPKAISNDPPPELVTRTSSYKELVEPDHDPFDEFDNAPIVTPVDSLDIENLSKNDDDMDDIQITQVNNVIELSSEDEDTPIPPVPTRSHVVTNASRSRPPIFSQEDEDDFGEQEMDGLLTPTQEREENEDTDLSGFIHDEEVSEGDFTFNYNSDVESIDDSLPRQPIFGENESDTDDDLIDTGLIDKNELEELKLSQDVAENLGIDYDEFMGTQINDEREINHEVIEISDYEYDEFDQFDDDSLIIKSEPIDVKEDDFEMFDDYDITTSKDIISEHVRNYGNPTLIKEIYQQLNRVFKLQNFRSNQFEAVINFLLGKDVFVLMPTGGGKSLCYQLPALVKPGISIVVSPLISLMQDQINHLTDKGISAGMISSKNNATERKEMIDLFRNGKLKLVYLSPEMINSSGQVQKIIKSLHEKKVLTSVIVDEAHCISSWGHDFRPDYKGMNFFKKSYPDIPIMALTATANDKVKLDIMHNLNMDNPIILKQSFNRINLYYEIKWKNNNYLEDVKNLVLNTYRDQTGIIYCHSKQSCEQISSKLNSMGANTSFYHAGMSTQDRQQVQQDWQSEKIKVICATIAFGMGIDKPNVRFVIHSFIPRNLEGYYQETGRAGRDGLKSTCIMFYSYKDARTLQLMIQKDTELNDTMKDQHLTKLRQVIQYCENIYDCRRKQVLLYFNENFNKANCNKTCDNCLNGQKLIEKDVTSVSKEILQLISEIENDKVTLLYCQDVYKGLNYAKITKNGHNELRFHGNGKKIDKLELERIFFHLISEDCLMEYSIIKNGFASNYVKLGKNANLVLKQGKKVIIKFATAPTTTSSTKATNPNVTVGFVSAKTNQPFNNEHIKKSIRELQIVRASKGKELNYKDDKNIMGDETLINIARILPTNQNGFIQCGGEKDYWIYFKSKILQLTKERTKPGPTINKPKYSNPKKTKGHSQRVQKSQSSKSFKSPAMPL</sequence>
<organism evidence="1 2">
    <name type="scientific">[Candida] jaroonii</name>
    <dbReference type="NCBI Taxonomy" id="467808"/>
    <lineage>
        <taxon>Eukaryota</taxon>
        <taxon>Fungi</taxon>
        <taxon>Dikarya</taxon>
        <taxon>Ascomycota</taxon>
        <taxon>Saccharomycotina</taxon>
        <taxon>Pichiomycetes</taxon>
        <taxon>Debaryomycetaceae</taxon>
        <taxon>Yamadazyma</taxon>
    </lineage>
</organism>
<protein>
    <submittedName>
        <fullName evidence="1">ATP-dependent helicase Sgs1p</fullName>
    </submittedName>
</protein>
<keyword evidence="1" id="KW-0378">Hydrolase</keyword>
<keyword evidence="1" id="KW-0347">Helicase</keyword>
<accession>A0ACA9YFP9</accession>